<evidence type="ECO:0000256" key="3">
    <source>
        <dbReference type="ARBA" id="ARBA00022448"/>
    </source>
</evidence>
<evidence type="ECO:0000256" key="4">
    <source>
        <dbReference type="ARBA" id="ARBA00022475"/>
    </source>
</evidence>
<feature type="transmembrane region" description="Helical" evidence="13">
    <location>
        <begin position="394"/>
        <end position="414"/>
    </location>
</feature>
<comment type="similarity">
    <text evidence="2">Belongs to the TrkH potassium transport family.</text>
</comment>
<keyword evidence="11 13" id="KW-0472">Membrane</keyword>
<evidence type="ECO:0000256" key="8">
    <source>
        <dbReference type="ARBA" id="ARBA00022958"/>
    </source>
</evidence>
<dbReference type="GO" id="GO:0046872">
    <property type="term" value="F:metal ion binding"/>
    <property type="evidence" value="ECO:0007669"/>
    <property type="project" value="UniProtKB-KW"/>
</dbReference>
<feature type="transmembrane region" description="Helical" evidence="13">
    <location>
        <begin position="67"/>
        <end position="89"/>
    </location>
</feature>
<evidence type="ECO:0000313" key="14">
    <source>
        <dbReference type="EMBL" id="MDI9241955.1"/>
    </source>
</evidence>
<evidence type="ECO:0000256" key="7">
    <source>
        <dbReference type="ARBA" id="ARBA00022692"/>
    </source>
</evidence>
<dbReference type="PANTHER" id="PTHR32024:SF2">
    <property type="entry name" value="TRK SYSTEM POTASSIUM UPTAKE PROTEIN TRKG-RELATED"/>
    <property type="match status" value="1"/>
</dbReference>
<keyword evidence="8 12" id="KW-0630">Potassium</keyword>
<evidence type="ECO:0000256" key="9">
    <source>
        <dbReference type="ARBA" id="ARBA00022989"/>
    </source>
</evidence>
<keyword evidence="10" id="KW-0406">Ion transport</keyword>
<feature type="binding site" evidence="12">
    <location>
        <position position="110"/>
    </location>
    <ligand>
        <name>K(+)</name>
        <dbReference type="ChEBI" id="CHEBI:29103"/>
    </ligand>
</feature>
<dbReference type="EMBL" id="JASGBQ010000006">
    <property type="protein sequence ID" value="MDI9241955.1"/>
    <property type="molecule type" value="Genomic_DNA"/>
</dbReference>
<protein>
    <submittedName>
        <fullName evidence="14">TrkH family potassium uptake protein</fullName>
    </submittedName>
</protein>
<evidence type="ECO:0000256" key="13">
    <source>
        <dbReference type="SAM" id="Phobius"/>
    </source>
</evidence>
<feature type="binding site" evidence="12">
    <location>
        <position position="109"/>
    </location>
    <ligand>
        <name>K(+)</name>
        <dbReference type="ChEBI" id="CHEBI:29103"/>
    </ligand>
</feature>
<keyword evidence="6" id="KW-0633">Potassium transport</keyword>
<feature type="transmembrane region" description="Helical" evidence="13">
    <location>
        <begin position="36"/>
        <end position="55"/>
    </location>
</feature>
<evidence type="ECO:0000256" key="12">
    <source>
        <dbReference type="PIRSR" id="PIRSR006247-1"/>
    </source>
</evidence>
<feature type="transmembrane region" description="Helical" evidence="13">
    <location>
        <begin position="332"/>
        <end position="351"/>
    </location>
</feature>
<dbReference type="PIRSF" id="PIRSF006247">
    <property type="entry name" value="TrkH"/>
    <property type="match status" value="1"/>
</dbReference>
<keyword evidence="12" id="KW-0479">Metal-binding</keyword>
<keyword evidence="3" id="KW-0813">Transport</keyword>
<feature type="binding site" evidence="12">
    <location>
        <position position="219"/>
    </location>
    <ligand>
        <name>K(+)</name>
        <dbReference type="ChEBI" id="CHEBI:29103"/>
    </ligand>
</feature>
<keyword evidence="15" id="KW-1185">Reference proteome</keyword>
<name>A0AAP4B9D4_9FIRM</name>
<evidence type="ECO:0000256" key="11">
    <source>
        <dbReference type="ARBA" id="ARBA00023136"/>
    </source>
</evidence>
<feature type="binding site" evidence="12">
    <location>
        <position position="315"/>
    </location>
    <ligand>
        <name>K(+)</name>
        <dbReference type="ChEBI" id="CHEBI:29103"/>
    </ligand>
</feature>
<keyword evidence="4" id="KW-1003">Cell membrane</keyword>
<evidence type="ECO:0000256" key="1">
    <source>
        <dbReference type="ARBA" id="ARBA00004429"/>
    </source>
</evidence>
<proteinExistence type="inferred from homology"/>
<feature type="transmembrane region" description="Helical" evidence="13">
    <location>
        <begin position="270"/>
        <end position="290"/>
    </location>
</feature>
<evidence type="ECO:0000256" key="2">
    <source>
        <dbReference type="ARBA" id="ARBA00009137"/>
    </source>
</evidence>
<feature type="transmembrane region" description="Helical" evidence="13">
    <location>
        <begin position="184"/>
        <end position="206"/>
    </location>
</feature>
<evidence type="ECO:0000256" key="6">
    <source>
        <dbReference type="ARBA" id="ARBA00022538"/>
    </source>
</evidence>
<evidence type="ECO:0000256" key="5">
    <source>
        <dbReference type="ARBA" id="ARBA00022519"/>
    </source>
</evidence>
<dbReference type="RefSeq" id="WP_283230461.1">
    <property type="nucleotide sequence ID" value="NZ_JASGBQ010000006.1"/>
</dbReference>
<feature type="transmembrane region" description="Helical" evidence="13">
    <location>
        <begin position="455"/>
        <end position="476"/>
    </location>
</feature>
<dbReference type="GO" id="GO:0015379">
    <property type="term" value="F:potassium:chloride symporter activity"/>
    <property type="evidence" value="ECO:0007669"/>
    <property type="project" value="InterPro"/>
</dbReference>
<feature type="transmembrane region" description="Helical" evidence="13">
    <location>
        <begin position="132"/>
        <end position="152"/>
    </location>
</feature>
<keyword evidence="7 13" id="KW-0812">Transmembrane</keyword>
<sequence length="484" mass="52850">MNISLVLYVVGNVLFSEAVLMLLPVFVALLMGTGDWIYFIYTIVPLALVGFLLRLKKPKLSRMRTREGLAAVAFSWIFLAAFGALPFYFSGYFAGYVDCFFETVSGFTTTGATILTDIEGFGNGGLMFWRSFTHWVGGMGILVFVLAILPNMDGSTVQLLRAESPGPEPGKVVPRLKETARILYLIYFGLTILHILCLLATGMPLFDSVIHSMGSAGTGGFSNMNASVGAYQNPAAEWVIAVFMLLFGVNFSLYYLLLKKQVKDVLKNEELRLYLGIIVAAVVCITLNVAGKYYEGSWPDAIRTAFFQVSSIITTTGYSTADFNLWPTFSKMILVALMIVGASAGSTGGGIKISRLLVLAKTVKAEFRRLIHPRMVRAPRMDGRIIESSTVKGILIFFFTYIMIAVSAMIVISVDGYDFETTVTAVLSALGNIGPGLSAVGPMGNFSGFSVLSKLVLSFCMLAGRLELFPMLILFIPSTWKKSY</sequence>
<keyword evidence="9 13" id="KW-1133">Transmembrane helix</keyword>
<gene>
    <name evidence="14" type="ORF">QJ036_05605</name>
</gene>
<dbReference type="InterPro" id="IPR004772">
    <property type="entry name" value="TrkH"/>
</dbReference>
<feature type="transmembrane region" description="Helical" evidence="13">
    <location>
        <begin position="7"/>
        <end position="30"/>
    </location>
</feature>
<dbReference type="InterPro" id="IPR003445">
    <property type="entry name" value="Cat_transpt"/>
</dbReference>
<organism evidence="14 15">
    <name type="scientific">Fusibacillus kribbianus</name>
    <dbReference type="NCBI Taxonomy" id="3044208"/>
    <lineage>
        <taxon>Bacteria</taxon>
        <taxon>Bacillati</taxon>
        <taxon>Bacillota</taxon>
        <taxon>Clostridia</taxon>
        <taxon>Lachnospirales</taxon>
        <taxon>Lachnospiraceae</taxon>
        <taxon>Fusibacillus</taxon>
    </lineage>
</organism>
<reference evidence="14 15" key="1">
    <citation type="submission" date="2023-05" db="EMBL/GenBank/DDBJ databases">
        <title>[ruminococcus] sp. nov., isolated from a pig farm feces dump.</title>
        <authorList>
            <person name="Chang Y.-H."/>
        </authorList>
    </citation>
    <scope>NUCLEOTIDE SEQUENCE [LARGE SCALE GENOMIC DNA]</scope>
    <source>
        <strain evidence="14 15">YH-rum2234</strain>
    </source>
</reference>
<accession>A0AAP4B9D4</accession>
<evidence type="ECO:0000313" key="15">
    <source>
        <dbReference type="Proteomes" id="UP001300383"/>
    </source>
</evidence>
<evidence type="ECO:0000256" key="10">
    <source>
        <dbReference type="ARBA" id="ARBA00023065"/>
    </source>
</evidence>
<comment type="caution">
    <text evidence="14">The sequence shown here is derived from an EMBL/GenBank/DDBJ whole genome shotgun (WGS) entry which is preliminary data.</text>
</comment>
<dbReference type="Proteomes" id="UP001300383">
    <property type="component" value="Unassembled WGS sequence"/>
</dbReference>
<dbReference type="GO" id="GO:0005886">
    <property type="term" value="C:plasma membrane"/>
    <property type="evidence" value="ECO:0007669"/>
    <property type="project" value="UniProtKB-SubCell"/>
</dbReference>
<feature type="binding site" evidence="12">
    <location>
        <position position="316"/>
    </location>
    <ligand>
        <name>K(+)</name>
        <dbReference type="ChEBI" id="CHEBI:29103"/>
    </ligand>
</feature>
<dbReference type="Pfam" id="PF02386">
    <property type="entry name" value="TrkH"/>
    <property type="match status" value="1"/>
</dbReference>
<keyword evidence="5" id="KW-0997">Cell inner membrane</keyword>
<feature type="binding site" evidence="12">
    <location>
        <position position="432"/>
    </location>
    <ligand>
        <name>K(+)</name>
        <dbReference type="ChEBI" id="CHEBI:29103"/>
    </ligand>
</feature>
<dbReference type="AlphaFoldDB" id="A0AAP4B9D4"/>
<dbReference type="PANTHER" id="PTHR32024">
    <property type="entry name" value="TRK SYSTEM POTASSIUM UPTAKE PROTEIN TRKG-RELATED"/>
    <property type="match status" value="1"/>
</dbReference>
<comment type="subcellular location">
    <subcellularLocation>
        <location evidence="1">Cell inner membrane</location>
        <topology evidence="1">Multi-pass membrane protein</topology>
    </subcellularLocation>
</comment>
<feature type="transmembrane region" description="Helical" evidence="13">
    <location>
        <begin position="238"/>
        <end position="258"/>
    </location>
</feature>